<dbReference type="EMBL" id="DF849236">
    <property type="protein sequence ID" value="GAT56069.1"/>
    <property type="molecule type" value="Genomic_DNA"/>
</dbReference>
<protein>
    <submittedName>
        <fullName evidence="1">Uncharacterized protein</fullName>
    </submittedName>
</protein>
<organism evidence="1 2">
    <name type="scientific">Mycena chlorophos</name>
    <name type="common">Agaric fungus</name>
    <name type="synonym">Agaricus chlorophos</name>
    <dbReference type="NCBI Taxonomy" id="658473"/>
    <lineage>
        <taxon>Eukaryota</taxon>
        <taxon>Fungi</taxon>
        <taxon>Dikarya</taxon>
        <taxon>Basidiomycota</taxon>
        <taxon>Agaricomycotina</taxon>
        <taxon>Agaricomycetes</taxon>
        <taxon>Agaricomycetidae</taxon>
        <taxon>Agaricales</taxon>
        <taxon>Marasmiineae</taxon>
        <taxon>Mycenaceae</taxon>
        <taxon>Mycena</taxon>
    </lineage>
</organism>
<gene>
    <name evidence="1" type="ORF">MCHLO_12766</name>
</gene>
<reference evidence="1" key="1">
    <citation type="submission" date="2014-09" db="EMBL/GenBank/DDBJ databases">
        <title>Genome sequence of the luminous mushroom Mycena chlorophos for searching fungal bioluminescence genes.</title>
        <authorList>
            <person name="Tanaka Y."/>
            <person name="Kasuga D."/>
            <person name="Oba Y."/>
            <person name="Hase S."/>
            <person name="Sato K."/>
            <person name="Oba Y."/>
            <person name="Sakakibara Y."/>
        </authorList>
    </citation>
    <scope>NUCLEOTIDE SEQUENCE</scope>
</reference>
<evidence type="ECO:0000313" key="1">
    <source>
        <dbReference type="EMBL" id="GAT56069.1"/>
    </source>
</evidence>
<name>A0ABQ0LYC7_MYCCL</name>
<accession>A0ABQ0LYC7</accession>
<evidence type="ECO:0000313" key="2">
    <source>
        <dbReference type="Proteomes" id="UP000815677"/>
    </source>
</evidence>
<keyword evidence="2" id="KW-1185">Reference proteome</keyword>
<proteinExistence type="predicted"/>
<dbReference type="Proteomes" id="UP000815677">
    <property type="component" value="Unassembled WGS sequence"/>
</dbReference>
<sequence>MRPQANRLVCTPNESPRSHFVGTDTSGGCGLRGRRPGYKTLGERVQDVVQSVSIPELDTKSCAGSCELIIAAIATWTRHACASVQALAFMSLSTVPHLRCQLRHRQRGTGGLADFDGILARAEYGESILEDRSIAFQVSNELAPYVNHGHHPHWQGSGPANYSNGFSAVDTARCADPQVAIVDHKLLGRVIPDLPQSLQALSSQTTTALSSSVEQTRAWSTLRPSLRHISCTRVGPGDRTEQPELRGQHVDVRHDGNQPSVVWWLPWCQRHGAMGDWTTRCNWRTATSPTPCCLQPLDADADDRLGRTVGPIYYAIFAAAEVFGTSNKTHIADRKLARDAFGNRGLTVPHKLYQELVSLFFFAYEHVAEVLFRR</sequence>